<accession>A0A2U8QU06</accession>
<keyword evidence="2" id="KW-1185">Reference proteome</keyword>
<name>A0A2U8QU06_9FLAO</name>
<dbReference type="RefSeq" id="WP_109569035.1">
    <property type="nucleotide sequence ID" value="NZ_CP029463.1"/>
</dbReference>
<organism evidence="1 2">
    <name type="scientific">Flavobacterium sediminis</name>
    <dbReference type="NCBI Taxonomy" id="2201181"/>
    <lineage>
        <taxon>Bacteria</taxon>
        <taxon>Pseudomonadati</taxon>
        <taxon>Bacteroidota</taxon>
        <taxon>Flavobacteriia</taxon>
        <taxon>Flavobacteriales</taxon>
        <taxon>Flavobacteriaceae</taxon>
        <taxon>Flavobacterium</taxon>
    </lineage>
</organism>
<dbReference type="AlphaFoldDB" id="A0A2U8QU06"/>
<dbReference type="PROSITE" id="PS51257">
    <property type="entry name" value="PROKAR_LIPOPROTEIN"/>
    <property type="match status" value="1"/>
</dbReference>
<gene>
    <name evidence="1" type="ORF">DI487_07185</name>
</gene>
<dbReference type="KEGG" id="fse:DI487_07185"/>
<reference evidence="1 2" key="1">
    <citation type="submission" date="2018-05" db="EMBL/GenBank/DDBJ databases">
        <title>Flavobacterium sp. MEBiC07310.</title>
        <authorList>
            <person name="Baek K."/>
        </authorList>
    </citation>
    <scope>NUCLEOTIDE SEQUENCE [LARGE SCALE GENOMIC DNA]</scope>
    <source>
        <strain evidence="1 2">MEBiC07310</strain>
    </source>
</reference>
<dbReference type="EMBL" id="CP029463">
    <property type="protein sequence ID" value="AWM13667.1"/>
    <property type="molecule type" value="Genomic_DNA"/>
</dbReference>
<evidence type="ECO:0008006" key="3">
    <source>
        <dbReference type="Google" id="ProtNLM"/>
    </source>
</evidence>
<protein>
    <recommendedName>
        <fullName evidence="3">Lipoprotein</fullName>
    </recommendedName>
</protein>
<dbReference type="OrthoDB" id="1350910at2"/>
<dbReference type="Proteomes" id="UP000245429">
    <property type="component" value="Chromosome"/>
</dbReference>
<evidence type="ECO:0000313" key="1">
    <source>
        <dbReference type="EMBL" id="AWM13667.1"/>
    </source>
</evidence>
<proteinExistence type="predicted"/>
<sequence length="184" mass="21148">MKTKIFTFLVLTSFIVLSCKIDKENKEENNNSVPQKEVQKDSEVKIVIEAIVPKDDVFQIYYTEDGSPNCTEEQSVKAEIKGSEEPQKITFNIPEEVVMTYLRIDPGQNPDQGIMKFSRFTYEYFGKKFEIIGSDFFLYFSPTEHLKMDFNSATLTPTGKGENYDPVLYAQPPFAPELEKILVQ</sequence>
<evidence type="ECO:0000313" key="2">
    <source>
        <dbReference type="Proteomes" id="UP000245429"/>
    </source>
</evidence>